<dbReference type="RefSeq" id="WP_132315977.1">
    <property type="nucleotide sequence ID" value="NZ_FWZT01000003.1"/>
</dbReference>
<evidence type="ECO:0000313" key="2">
    <source>
        <dbReference type="EMBL" id="SMF01894.1"/>
    </source>
</evidence>
<dbReference type="STRING" id="1513793.SAMN06296036_103220"/>
<evidence type="ECO:0000256" key="1">
    <source>
        <dbReference type="SAM" id="MobiDB-lite"/>
    </source>
</evidence>
<dbReference type="EMBL" id="FWZT01000003">
    <property type="protein sequence ID" value="SMF01894.1"/>
    <property type="molecule type" value="Genomic_DNA"/>
</dbReference>
<feature type="region of interest" description="Disordered" evidence="1">
    <location>
        <begin position="22"/>
        <end position="133"/>
    </location>
</feature>
<keyword evidence="3" id="KW-1185">Reference proteome</keyword>
<reference evidence="3" key="1">
    <citation type="submission" date="2017-04" db="EMBL/GenBank/DDBJ databases">
        <authorList>
            <person name="Varghese N."/>
            <person name="Submissions S."/>
        </authorList>
    </citation>
    <scope>NUCLEOTIDE SEQUENCE [LARGE SCALE GENOMIC DNA]</scope>
    <source>
        <strain evidence="3">RKEM611</strain>
    </source>
</reference>
<feature type="compositionally biased region" description="Basic and acidic residues" evidence="1">
    <location>
        <begin position="39"/>
        <end position="72"/>
    </location>
</feature>
<evidence type="ECO:0000313" key="3">
    <source>
        <dbReference type="Proteomes" id="UP000192907"/>
    </source>
</evidence>
<dbReference type="AlphaFoldDB" id="A0A1Y6BC36"/>
<dbReference type="Proteomes" id="UP000192907">
    <property type="component" value="Unassembled WGS sequence"/>
</dbReference>
<accession>A0A1Y6BC36</accession>
<proteinExistence type="predicted"/>
<sequence>MLKSIFIPLMLLLWSCRPDAPLRPSYLEQPQQSSFSQDSNKDTDPARQGDRVTWTDEFRNNDPIDESRHGEGDGSADFATEDDMSNSDQGGPDQGGSDQGSDDDRVDDSDSNQGGGSLEPMEPTNPSAKLADCNNAEVPSNGFAIYWGESFQSHTEKLVQLQNGWKIDDVWGNGKIFRSNDSGQPSIIFGNEVRYHGFKFTPPNASGSSDRRRFTFKRAEVYAYHQGTSSNAQWGLRVIKPGEFEEAGGAPTTTWLSHSPQGNNTRFGLSGSCSKISMDMPQKFFNENGEANRLIWEMQDNWNPNDRVVIRGIVLVDFTWL</sequence>
<feature type="compositionally biased region" description="Acidic residues" evidence="1">
    <location>
        <begin position="100"/>
        <end position="110"/>
    </location>
</feature>
<protein>
    <submittedName>
        <fullName evidence="2">Uncharacterized protein</fullName>
    </submittedName>
</protein>
<gene>
    <name evidence="2" type="ORF">SAMN06296036_103220</name>
</gene>
<feature type="compositionally biased region" description="Polar residues" evidence="1">
    <location>
        <begin position="28"/>
        <end position="38"/>
    </location>
</feature>
<name>A0A1Y6BC36_9BACT</name>
<organism evidence="2 3">
    <name type="scientific">Pseudobacteriovorax antillogorgiicola</name>
    <dbReference type="NCBI Taxonomy" id="1513793"/>
    <lineage>
        <taxon>Bacteria</taxon>
        <taxon>Pseudomonadati</taxon>
        <taxon>Bdellovibrionota</taxon>
        <taxon>Oligoflexia</taxon>
        <taxon>Oligoflexales</taxon>
        <taxon>Pseudobacteriovoracaceae</taxon>
        <taxon>Pseudobacteriovorax</taxon>
    </lineage>
</organism>